<keyword evidence="1" id="KW-0812">Transmembrane</keyword>
<name>A0ABZ0S824_9GAMM</name>
<dbReference type="RefSeq" id="WP_328986971.1">
    <property type="nucleotide sequence ID" value="NZ_CP121472.1"/>
</dbReference>
<keyword evidence="3" id="KW-1185">Reference proteome</keyword>
<keyword evidence="1" id="KW-0472">Membrane</keyword>
<evidence type="ECO:0000256" key="1">
    <source>
        <dbReference type="SAM" id="Phobius"/>
    </source>
</evidence>
<accession>A0ABZ0S824</accession>
<protein>
    <recommendedName>
        <fullName evidence="4">DUF2939 domain-containing protein</fullName>
    </recommendedName>
</protein>
<dbReference type="Pfam" id="PF11159">
    <property type="entry name" value="DUF2939"/>
    <property type="match status" value="1"/>
</dbReference>
<organism evidence="2 3">
    <name type="scientific">Thiorhodovibrio winogradskyi</name>
    <dbReference type="NCBI Taxonomy" id="77007"/>
    <lineage>
        <taxon>Bacteria</taxon>
        <taxon>Pseudomonadati</taxon>
        <taxon>Pseudomonadota</taxon>
        <taxon>Gammaproteobacteria</taxon>
        <taxon>Chromatiales</taxon>
        <taxon>Chromatiaceae</taxon>
        <taxon>Thiorhodovibrio</taxon>
    </lineage>
</organism>
<proteinExistence type="predicted"/>
<gene>
    <name evidence="2" type="ORF">Thiowin_01377</name>
</gene>
<evidence type="ECO:0000313" key="3">
    <source>
        <dbReference type="Proteomes" id="UP001432180"/>
    </source>
</evidence>
<reference evidence="2 3" key="1">
    <citation type="journal article" date="2023" name="Microorganisms">
        <title>Thiorhodovibrio frisius and Trv. litoralis spp. nov., Two Novel Members from a Clade of Fastidious Purple Sulfur Bacteria That Exhibit Unique Red-Shifted Light-Harvesting Capabilities.</title>
        <authorList>
            <person name="Methner A."/>
            <person name="Kuzyk S.B."/>
            <person name="Petersen J."/>
            <person name="Bauer S."/>
            <person name="Brinkmann H."/>
            <person name="Sichau K."/>
            <person name="Wanner G."/>
            <person name="Wolf J."/>
            <person name="Neumann-Schaal M."/>
            <person name="Henke P."/>
            <person name="Tank M."/>
            <person name="Sproer C."/>
            <person name="Bunk B."/>
            <person name="Overmann J."/>
        </authorList>
    </citation>
    <scope>NUCLEOTIDE SEQUENCE [LARGE SCALE GENOMIC DNA]</scope>
    <source>
        <strain evidence="2 3">DSM 6702</strain>
    </source>
</reference>
<evidence type="ECO:0008006" key="4">
    <source>
        <dbReference type="Google" id="ProtNLM"/>
    </source>
</evidence>
<evidence type="ECO:0000313" key="2">
    <source>
        <dbReference type="EMBL" id="WPL16423.1"/>
    </source>
</evidence>
<dbReference type="Proteomes" id="UP001432180">
    <property type="component" value="Chromosome"/>
</dbReference>
<feature type="transmembrane region" description="Helical" evidence="1">
    <location>
        <begin position="30"/>
        <end position="53"/>
    </location>
</feature>
<sequence>MTQVPPQHRWQWWMSEFHELRDRPLRLPKWTWRALLSLALIAALLFASPYWTLWRMSRAASSATPEALRPFIDLAAVRDQIRRRLNKDLKSRIGEVSDPFIEWIEQGLQQRGTKALEHLVTLEWIAGLLRDESSQTQLLERVRHAFYAPPHGFLIKLEQQNGQPINLLLRPAPLRWRITAVSY</sequence>
<dbReference type="InterPro" id="IPR021330">
    <property type="entry name" value="DUF2939"/>
</dbReference>
<keyword evidence="1" id="KW-1133">Transmembrane helix</keyword>
<dbReference type="EMBL" id="CP121472">
    <property type="protein sequence ID" value="WPL16423.1"/>
    <property type="molecule type" value="Genomic_DNA"/>
</dbReference>